<dbReference type="EMBL" id="JARPUR010000006">
    <property type="protein sequence ID" value="KAK4874905.1"/>
    <property type="molecule type" value="Genomic_DNA"/>
</dbReference>
<evidence type="ECO:0000256" key="3">
    <source>
        <dbReference type="ARBA" id="ARBA00022833"/>
    </source>
</evidence>
<dbReference type="AlphaFoldDB" id="A0AAN7SP16"/>
<dbReference type="SMART" id="SM00980">
    <property type="entry name" value="THAP"/>
    <property type="match status" value="1"/>
</dbReference>
<sequence>MSISVPEIRNISINNHSDFFRIKRVPFEQTAKKYRLKDVFTAVIDFTPLTLGTNDMKSILLEDLHINDINLRQPLLNVLEGTVLHYLKTWDGWKLPVGSYKRDFEFQVAFIKLCHYLTLKCNFVIRHAKEYIQELSKSSTYNSQAGTLSNTDCVYKLVIGGPPSILNTIVALIRDDDIVVRQHAEHSWTTVTLKEFLNWPYVSVEVKLLDLHLKRVNSHKFQRYIAKTNQKISFSENEFISKVTKFSEDAKPYTHTFFRFYFIQLFNVLQKLEGVNATRVKELQEVYTQFLDDVKEMNIANGSMCTDTAVSFQIGNQKYARSKFISKKDEKNEKESINFIEHILPHVDLTLFYCTAVQDMSDTTGVTFKRLNAVIKRGIKSSDHDIQNLMFVVNNTCVEYACTFCYKKFIGSQALKETTYNMNCKKCSVPNCTNYKKSIYHRFPNPAKHLDRYWEWVQLINNQSLFEMNPMVVYENKRICHVHFESQYFNPITKRNNLNAKPTLFLDVRIETGLSVSTEIPQQSKTLPLGKATSLPEIEKQQVCGLKNHSFKDDPNFFQIKIVPFNPDTRNYRLKEVFFAMVNLSPLTLNKKNMKKILSDDLHMNNINLRQPLLRVLEETVMYYLKTWVGWEQQVGFYNTHLAVQVAFTKLRQYITSKCMYVIQHGKEIIEEMSKQTSNAQEGNLVSKECDYKVLLTGPASILNTVVAVVKNDHILIKHHAEQPWSTVTLTEFLNWPFVSVEVKLLDLHLKRANAHKFQRYISNTNKIAFPEHDFISKVRKLSKDGKPYTHTFFRYYFIQLFKVLKQMKGVYANRITELRDVYAQFLEDVKEMDIAHGSMCTDTAVTFQIGRQKYVRSKFISKDNNGNEPINYIEHILPQVDLTLFYCTAVQDISDANAVTFKRLGETLDESNIQKLIFAINNSCIEYNCTFCYMKFTGNQALKQATAHFAQEHKVGQQVICYKCRQHFQIKNLAGARWKHICISVSY</sequence>
<dbReference type="Pfam" id="PF05485">
    <property type="entry name" value="THAP"/>
    <property type="match status" value="1"/>
</dbReference>
<name>A0AAN7SP16_9COLE</name>
<comment type="caution">
    <text evidence="7">The sequence shown here is derived from an EMBL/GenBank/DDBJ whole genome shotgun (WGS) entry which is preliminary data.</text>
</comment>
<dbReference type="SUPFAM" id="SSF57716">
    <property type="entry name" value="Glucocorticoid receptor-like (DNA-binding domain)"/>
    <property type="match status" value="1"/>
</dbReference>
<evidence type="ECO:0000256" key="4">
    <source>
        <dbReference type="ARBA" id="ARBA00023125"/>
    </source>
</evidence>
<dbReference type="Proteomes" id="UP001353858">
    <property type="component" value="Unassembled WGS sequence"/>
</dbReference>
<feature type="domain" description="THAP-type" evidence="6">
    <location>
        <begin position="422"/>
        <end position="505"/>
    </location>
</feature>
<evidence type="ECO:0000313" key="8">
    <source>
        <dbReference type="Proteomes" id="UP001353858"/>
    </source>
</evidence>
<proteinExistence type="predicted"/>
<keyword evidence="3" id="KW-0862">Zinc</keyword>
<dbReference type="PROSITE" id="PS50950">
    <property type="entry name" value="ZF_THAP"/>
    <property type="match status" value="1"/>
</dbReference>
<accession>A0AAN7SP16</accession>
<evidence type="ECO:0000313" key="7">
    <source>
        <dbReference type="EMBL" id="KAK4874905.1"/>
    </source>
</evidence>
<organism evidence="7 8">
    <name type="scientific">Aquatica leii</name>
    <dbReference type="NCBI Taxonomy" id="1421715"/>
    <lineage>
        <taxon>Eukaryota</taxon>
        <taxon>Metazoa</taxon>
        <taxon>Ecdysozoa</taxon>
        <taxon>Arthropoda</taxon>
        <taxon>Hexapoda</taxon>
        <taxon>Insecta</taxon>
        <taxon>Pterygota</taxon>
        <taxon>Neoptera</taxon>
        <taxon>Endopterygota</taxon>
        <taxon>Coleoptera</taxon>
        <taxon>Polyphaga</taxon>
        <taxon>Elateriformia</taxon>
        <taxon>Elateroidea</taxon>
        <taxon>Lampyridae</taxon>
        <taxon>Luciolinae</taxon>
        <taxon>Aquatica</taxon>
    </lineage>
</organism>
<dbReference type="InterPro" id="IPR006612">
    <property type="entry name" value="THAP_Znf"/>
</dbReference>
<protein>
    <recommendedName>
        <fullName evidence="6">THAP-type domain-containing protein</fullName>
    </recommendedName>
</protein>
<evidence type="ECO:0000259" key="6">
    <source>
        <dbReference type="PROSITE" id="PS50950"/>
    </source>
</evidence>
<keyword evidence="8" id="KW-1185">Reference proteome</keyword>
<evidence type="ECO:0000256" key="2">
    <source>
        <dbReference type="ARBA" id="ARBA00022771"/>
    </source>
</evidence>
<keyword evidence="2 5" id="KW-0863">Zinc-finger</keyword>
<reference evidence="8" key="1">
    <citation type="submission" date="2023-01" db="EMBL/GenBank/DDBJ databases">
        <title>Key to firefly adult light organ development and bioluminescence: homeobox transcription factors regulate luciferase expression and transportation to peroxisome.</title>
        <authorList>
            <person name="Fu X."/>
        </authorList>
    </citation>
    <scope>NUCLEOTIDE SEQUENCE [LARGE SCALE GENOMIC DNA]</scope>
</reference>
<keyword evidence="4 5" id="KW-0238">DNA-binding</keyword>
<evidence type="ECO:0000256" key="5">
    <source>
        <dbReference type="PROSITE-ProRule" id="PRU00309"/>
    </source>
</evidence>
<evidence type="ECO:0000256" key="1">
    <source>
        <dbReference type="ARBA" id="ARBA00022723"/>
    </source>
</evidence>
<keyword evidence="1" id="KW-0479">Metal-binding</keyword>
<gene>
    <name evidence="7" type="ORF">RN001_014265</name>
</gene>
<dbReference type="GO" id="GO:0003677">
    <property type="term" value="F:DNA binding"/>
    <property type="evidence" value="ECO:0007669"/>
    <property type="project" value="UniProtKB-UniRule"/>
</dbReference>
<dbReference type="GO" id="GO:0008270">
    <property type="term" value="F:zinc ion binding"/>
    <property type="evidence" value="ECO:0007669"/>
    <property type="project" value="UniProtKB-KW"/>
</dbReference>